<organism evidence="1">
    <name type="scientific">candidate division WOR-3 bacterium</name>
    <dbReference type="NCBI Taxonomy" id="2052148"/>
    <lineage>
        <taxon>Bacteria</taxon>
        <taxon>Bacteria division WOR-3</taxon>
    </lineage>
</organism>
<dbReference type="PROSITE" id="PS51257">
    <property type="entry name" value="PROKAR_LIPOPROTEIN"/>
    <property type="match status" value="1"/>
</dbReference>
<accession>A0A7C3UW02</accession>
<protein>
    <recommendedName>
        <fullName evidence="2">DUF4878 domain-containing protein</fullName>
    </recommendedName>
</protein>
<dbReference type="AlphaFoldDB" id="A0A7C3UW02"/>
<name>A0A7C3UW02_UNCW3</name>
<evidence type="ECO:0008006" key="2">
    <source>
        <dbReference type="Google" id="ProtNLM"/>
    </source>
</evidence>
<comment type="caution">
    <text evidence="1">The sequence shown here is derived from an EMBL/GenBank/DDBJ whole genome shotgun (WGS) entry which is preliminary data.</text>
</comment>
<evidence type="ECO:0000313" key="1">
    <source>
        <dbReference type="EMBL" id="HGE98821.1"/>
    </source>
</evidence>
<sequence length="157" mass="17976">MRRLILSLLLISIVGCPREKKKEPEKISAYGLTLTKNSPPKEVAGLLIKGLDNEDESLLVRLVAIKYEMREVEEILKSFSKRLTPERVASLTASGWLLTYSFFLPGKTRIEEERIEGDSAYVYARGEKRDGRMKTLEVKMVREDGWWKVTAGLKEED</sequence>
<proteinExistence type="predicted"/>
<dbReference type="EMBL" id="DTMQ01000013">
    <property type="protein sequence ID" value="HGE98821.1"/>
    <property type="molecule type" value="Genomic_DNA"/>
</dbReference>
<reference evidence="1" key="1">
    <citation type="journal article" date="2020" name="mSystems">
        <title>Genome- and Community-Level Interaction Insights into Carbon Utilization and Element Cycling Functions of Hydrothermarchaeota in Hydrothermal Sediment.</title>
        <authorList>
            <person name="Zhou Z."/>
            <person name="Liu Y."/>
            <person name="Xu W."/>
            <person name="Pan J."/>
            <person name="Luo Z.H."/>
            <person name="Li M."/>
        </authorList>
    </citation>
    <scope>NUCLEOTIDE SEQUENCE [LARGE SCALE GENOMIC DNA]</scope>
    <source>
        <strain evidence="1">SpSt-906</strain>
    </source>
</reference>
<gene>
    <name evidence="1" type="ORF">ENX07_01950</name>
</gene>